<comment type="function">
    <text evidence="9 10">Fluoride-specific ion channel. Important for reducing fluoride concentration in the cell, thus reducing its toxicity.</text>
</comment>
<dbReference type="PANTHER" id="PTHR28259:SF1">
    <property type="entry name" value="FLUORIDE EXPORT PROTEIN 1-RELATED"/>
    <property type="match status" value="1"/>
</dbReference>
<feature type="binding site" evidence="10">
    <location>
        <position position="89"/>
    </location>
    <ligand>
        <name>Na(+)</name>
        <dbReference type="ChEBI" id="CHEBI:29101"/>
        <note>structural</note>
    </ligand>
</feature>
<evidence type="ECO:0000313" key="11">
    <source>
        <dbReference type="EMBL" id="QPZ38979.1"/>
    </source>
</evidence>
<protein>
    <recommendedName>
        <fullName evidence="10">Fluoride-specific ion channel FluC</fullName>
    </recommendedName>
</protein>
<evidence type="ECO:0000256" key="4">
    <source>
        <dbReference type="ARBA" id="ARBA00022989"/>
    </source>
</evidence>
<keyword evidence="4 10" id="KW-1133">Transmembrane helix</keyword>
<name>A0ABX6YJI4_9MICO</name>
<evidence type="ECO:0000256" key="10">
    <source>
        <dbReference type="HAMAP-Rule" id="MF_00454"/>
    </source>
</evidence>
<keyword evidence="10" id="KW-0813">Transport</keyword>
<keyword evidence="10" id="KW-0915">Sodium</keyword>
<gene>
    <name evidence="10" type="primary">fluC</name>
    <name evidence="10" type="synonym">crcB</name>
    <name evidence="11" type="ORF">HCR76_02440</name>
</gene>
<evidence type="ECO:0000256" key="7">
    <source>
        <dbReference type="ARBA" id="ARBA00035120"/>
    </source>
</evidence>
<dbReference type="PANTHER" id="PTHR28259">
    <property type="entry name" value="FLUORIDE EXPORT PROTEIN 1-RELATED"/>
    <property type="match status" value="1"/>
</dbReference>
<comment type="similarity">
    <text evidence="7 10">Belongs to the fluoride channel Fluc/FEX (TC 1.A.43) family.</text>
</comment>
<dbReference type="InterPro" id="IPR003691">
    <property type="entry name" value="FluC"/>
</dbReference>
<feature type="transmembrane region" description="Helical" evidence="10">
    <location>
        <begin position="75"/>
        <end position="94"/>
    </location>
</feature>
<keyword evidence="10" id="KW-0479">Metal-binding</keyword>
<keyword evidence="12" id="KW-1185">Reference proteome</keyword>
<keyword evidence="3 10" id="KW-0812">Transmembrane</keyword>
<evidence type="ECO:0000256" key="9">
    <source>
        <dbReference type="ARBA" id="ARBA00049940"/>
    </source>
</evidence>
<evidence type="ECO:0000256" key="2">
    <source>
        <dbReference type="ARBA" id="ARBA00022475"/>
    </source>
</evidence>
<organism evidence="11 12">
    <name type="scientific">Paramicrobacterium chengjingii</name>
    <dbReference type="NCBI Taxonomy" id="2769067"/>
    <lineage>
        <taxon>Bacteria</taxon>
        <taxon>Bacillati</taxon>
        <taxon>Actinomycetota</taxon>
        <taxon>Actinomycetes</taxon>
        <taxon>Micrococcales</taxon>
        <taxon>Microbacteriaceae</taxon>
        <taxon>Paramicrobacterium</taxon>
    </lineage>
</organism>
<feature type="transmembrane region" description="Helical" evidence="10">
    <location>
        <begin position="40"/>
        <end position="63"/>
    </location>
</feature>
<dbReference type="Pfam" id="PF02537">
    <property type="entry name" value="CRCB"/>
    <property type="match status" value="1"/>
</dbReference>
<reference evidence="11 12" key="1">
    <citation type="submission" date="2020-12" db="EMBL/GenBank/DDBJ databases">
        <title>Microbacterium sp. HY060.</title>
        <authorList>
            <person name="Zhou J."/>
        </authorList>
    </citation>
    <scope>NUCLEOTIDE SEQUENCE [LARGE SCALE GENOMIC DNA]</scope>
    <source>
        <strain evidence="11 12">HY60</strain>
    </source>
</reference>
<accession>A0ABX6YJI4</accession>
<keyword evidence="6 10" id="KW-0407">Ion channel</keyword>
<feature type="transmembrane region" description="Helical" evidence="10">
    <location>
        <begin position="106"/>
        <end position="130"/>
    </location>
</feature>
<feature type="binding site" evidence="10">
    <location>
        <position position="86"/>
    </location>
    <ligand>
        <name>Na(+)</name>
        <dbReference type="ChEBI" id="CHEBI:29101"/>
        <note>structural</note>
    </ligand>
</feature>
<dbReference type="HAMAP" id="MF_00454">
    <property type="entry name" value="FluC"/>
    <property type="match status" value="1"/>
</dbReference>
<evidence type="ECO:0000256" key="6">
    <source>
        <dbReference type="ARBA" id="ARBA00023303"/>
    </source>
</evidence>
<comment type="activity regulation">
    <text evidence="10">Na(+) is not transported, but it plays an essential structural role and its presence is essential for fluoride channel function.</text>
</comment>
<keyword evidence="10" id="KW-0406">Ion transport</keyword>
<comment type="catalytic activity">
    <reaction evidence="8">
        <text>fluoride(in) = fluoride(out)</text>
        <dbReference type="Rhea" id="RHEA:76159"/>
        <dbReference type="ChEBI" id="CHEBI:17051"/>
    </reaction>
    <physiologicalReaction direction="left-to-right" evidence="8">
        <dbReference type="Rhea" id="RHEA:76160"/>
    </physiologicalReaction>
</comment>
<comment type="subcellular location">
    <subcellularLocation>
        <location evidence="1 10">Cell membrane</location>
        <topology evidence="1 10">Multi-pass membrane protein</topology>
    </subcellularLocation>
</comment>
<dbReference type="EMBL" id="CP061169">
    <property type="protein sequence ID" value="QPZ38979.1"/>
    <property type="molecule type" value="Genomic_DNA"/>
</dbReference>
<evidence type="ECO:0000256" key="8">
    <source>
        <dbReference type="ARBA" id="ARBA00035585"/>
    </source>
</evidence>
<sequence length="145" mass="14982">MNSTHRPPHRQWRFLVLVAAGGAIGSAARAAIALAFPDTVFPAATLTVNLLGAFGLGVLLEALSRFGDDRGRRRVLRLAGGTGFFGGFTTYSTFALETARLVDSSLGIAVGYALMTVVIGVVATVLGVVAGAGIHRRRSQNGGTA</sequence>
<keyword evidence="5 10" id="KW-0472">Membrane</keyword>
<evidence type="ECO:0000256" key="5">
    <source>
        <dbReference type="ARBA" id="ARBA00023136"/>
    </source>
</evidence>
<evidence type="ECO:0000256" key="1">
    <source>
        <dbReference type="ARBA" id="ARBA00004651"/>
    </source>
</evidence>
<dbReference type="RefSeq" id="WP_166984996.1">
    <property type="nucleotide sequence ID" value="NZ_CP061169.1"/>
</dbReference>
<evidence type="ECO:0000256" key="3">
    <source>
        <dbReference type="ARBA" id="ARBA00022692"/>
    </source>
</evidence>
<keyword evidence="2 10" id="KW-1003">Cell membrane</keyword>
<proteinExistence type="inferred from homology"/>
<evidence type="ECO:0000313" key="12">
    <source>
        <dbReference type="Proteomes" id="UP000662814"/>
    </source>
</evidence>
<dbReference type="Proteomes" id="UP000662814">
    <property type="component" value="Chromosome"/>
</dbReference>